<evidence type="ECO:0000313" key="1">
    <source>
        <dbReference type="EMBL" id="XCB22061.1"/>
    </source>
</evidence>
<dbReference type="EMBL" id="CP132938">
    <property type="protein sequence ID" value="XCB22061.1"/>
    <property type="molecule type" value="Genomic_DNA"/>
</dbReference>
<gene>
    <name evidence="1" type="ORF">RBB81_21165</name>
</gene>
<dbReference type="AlphaFoldDB" id="A0AAU7Z0J1"/>
<name>A0AAU7Z0J1_9BACT</name>
<reference evidence="1" key="1">
    <citation type="submission" date="2023-08" db="EMBL/GenBank/DDBJ databases">
        <authorList>
            <person name="Messyasz A."/>
            <person name="Mannisto M.K."/>
            <person name="Kerkhof L.J."/>
            <person name="Haggblom M."/>
        </authorList>
    </citation>
    <scope>NUCLEOTIDE SEQUENCE</scope>
    <source>
        <strain evidence="1">M8UP39</strain>
    </source>
</reference>
<dbReference type="RefSeq" id="WP_353072057.1">
    <property type="nucleotide sequence ID" value="NZ_CP132938.1"/>
</dbReference>
<protein>
    <submittedName>
        <fullName evidence="1">Uncharacterized protein</fullName>
    </submittedName>
</protein>
<dbReference type="KEGG" id="tgi:RBB81_21165"/>
<reference evidence="1" key="2">
    <citation type="journal article" date="2024" name="Environ. Microbiol.">
        <title>Genome analysis and description of Tunturibacter gen. nov. expands the diversity of Terriglobia in tundra soils.</title>
        <authorList>
            <person name="Messyasz A."/>
            <person name="Mannisto M.K."/>
            <person name="Kerkhof L.J."/>
            <person name="Haggblom M.M."/>
        </authorList>
    </citation>
    <scope>NUCLEOTIDE SEQUENCE</scope>
    <source>
        <strain evidence="1">M8UP39</strain>
    </source>
</reference>
<organism evidence="1">
    <name type="scientific">Tunturiibacter gelidiferens</name>
    <dbReference type="NCBI Taxonomy" id="3069689"/>
    <lineage>
        <taxon>Bacteria</taxon>
        <taxon>Pseudomonadati</taxon>
        <taxon>Acidobacteriota</taxon>
        <taxon>Terriglobia</taxon>
        <taxon>Terriglobales</taxon>
        <taxon>Acidobacteriaceae</taxon>
        <taxon>Tunturiibacter</taxon>
    </lineage>
</organism>
<sequence>MTEFAAYHGQSQLDMNRFEDAAEIFRGLAAMHGLAHLVLEGKALRFFKGARAEGFLNDELPRVLKEIYPSRRDLTGNGMMLRASVHQDIPSLSGTEKKTGMCCC</sequence>
<proteinExistence type="predicted"/>
<accession>A0AAU7Z0J1</accession>